<dbReference type="GO" id="GO:0003676">
    <property type="term" value="F:nucleic acid binding"/>
    <property type="evidence" value="ECO:0007669"/>
    <property type="project" value="InterPro"/>
</dbReference>
<dbReference type="PANTHER" id="PTHR37984">
    <property type="entry name" value="PROTEIN CBG26694"/>
    <property type="match status" value="1"/>
</dbReference>
<keyword evidence="2" id="KW-0540">Nuclease</keyword>
<accession>A0A016UVT6</accession>
<evidence type="ECO:0000256" key="2">
    <source>
        <dbReference type="ARBA" id="ARBA00022722"/>
    </source>
</evidence>
<dbReference type="InterPro" id="IPR043128">
    <property type="entry name" value="Rev_trsase/Diguanyl_cyclase"/>
</dbReference>
<dbReference type="FunFam" id="3.10.20.370:FF:000001">
    <property type="entry name" value="Retrovirus-related Pol polyprotein from transposon 17.6-like protein"/>
    <property type="match status" value="1"/>
</dbReference>
<comment type="caution">
    <text evidence="9">The sequence shown here is derived from an EMBL/GenBank/DDBJ whole genome shotgun (WGS) entry which is preliminary data.</text>
</comment>
<dbReference type="Pfam" id="PF17921">
    <property type="entry name" value="Integrase_H2C2"/>
    <property type="match status" value="1"/>
</dbReference>
<dbReference type="PANTHER" id="PTHR37984:SF5">
    <property type="entry name" value="PROTEIN NYNRIN-LIKE"/>
    <property type="match status" value="1"/>
</dbReference>
<dbReference type="FunFam" id="3.30.70.270:FF:000020">
    <property type="entry name" value="Transposon Tf2-6 polyprotein-like Protein"/>
    <property type="match status" value="1"/>
</dbReference>
<dbReference type="STRING" id="53326.A0A016UVT6"/>
<dbReference type="InterPro" id="IPR041577">
    <property type="entry name" value="RT_RNaseH_2"/>
</dbReference>
<dbReference type="CDD" id="cd04508">
    <property type="entry name" value="Tudor_SF"/>
    <property type="match status" value="1"/>
</dbReference>
<dbReference type="Gene3D" id="1.10.340.70">
    <property type="match status" value="1"/>
</dbReference>
<proteinExistence type="predicted"/>
<keyword evidence="4" id="KW-0808">Transferase</keyword>
<evidence type="ECO:0000256" key="5">
    <source>
        <dbReference type="ARBA" id="ARBA00023268"/>
    </source>
</evidence>
<evidence type="ECO:0000313" key="10">
    <source>
        <dbReference type="Proteomes" id="UP000024635"/>
    </source>
</evidence>
<dbReference type="InterPro" id="IPR012337">
    <property type="entry name" value="RNaseH-like_sf"/>
</dbReference>
<keyword evidence="3" id="KW-0255">Endonuclease</keyword>
<evidence type="ECO:0000259" key="7">
    <source>
        <dbReference type="PROSITE" id="PS50878"/>
    </source>
</evidence>
<dbReference type="EMBL" id="JARK01001361">
    <property type="protein sequence ID" value="EYC19106.1"/>
    <property type="molecule type" value="Genomic_DNA"/>
</dbReference>
<dbReference type="FunFam" id="1.10.340.70:FF:000003">
    <property type="entry name" value="Protein CBG25708"/>
    <property type="match status" value="1"/>
</dbReference>
<dbReference type="GO" id="GO:0004519">
    <property type="term" value="F:endonuclease activity"/>
    <property type="evidence" value="ECO:0007669"/>
    <property type="project" value="UniProtKB-KW"/>
</dbReference>
<dbReference type="InterPro" id="IPR001584">
    <property type="entry name" value="Integrase_cat-core"/>
</dbReference>
<evidence type="ECO:0000256" key="1">
    <source>
        <dbReference type="ARBA" id="ARBA00012493"/>
    </source>
</evidence>
<dbReference type="GO" id="GO:0015074">
    <property type="term" value="P:DNA integration"/>
    <property type="evidence" value="ECO:0007669"/>
    <property type="project" value="InterPro"/>
</dbReference>
<feature type="compositionally biased region" description="Acidic residues" evidence="6">
    <location>
        <begin position="858"/>
        <end position="881"/>
    </location>
</feature>
<keyword evidence="4" id="KW-0695">RNA-directed DNA polymerase</keyword>
<evidence type="ECO:0000256" key="3">
    <source>
        <dbReference type="ARBA" id="ARBA00022759"/>
    </source>
</evidence>
<dbReference type="Gene3D" id="3.30.70.270">
    <property type="match status" value="2"/>
</dbReference>
<dbReference type="EC" id="2.7.7.49" evidence="1"/>
<feature type="domain" description="Integrase catalytic" evidence="8">
    <location>
        <begin position="497"/>
        <end position="648"/>
    </location>
</feature>
<dbReference type="CDD" id="cd01647">
    <property type="entry name" value="RT_LTR"/>
    <property type="match status" value="1"/>
</dbReference>
<dbReference type="FunFam" id="3.30.420.10:FF:000063">
    <property type="entry name" value="Retrovirus-related Pol polyprotein from transposon 297-like Protein"/>
    <property type="match status" value="1"/>
</dbReference>
<dbReference type="PROSITE" id="PS50878">
    <property type="entry name" value="RT_POL"/>
    <property type="match status" value="1"/>
</dbReference>
<evidence type="ECO:0000259" key="8">
    <source>
        <dbReference type="PROSITE" id="PS50994"/>
    </source>
</evidence>
<keyword evidence="4" id="KW-0548">Nucleotidyltransferase</keyword>
<dbReference type="InterPro" id="IPR000477">
    <property type="entry name" value="RT_dom"/>
</dbReference>
<dbReference type="OrthoDB" id="5829234at2759"/>
<keyword evidence="10" id="KW-1185">Reference proteome</keyword>
<dbReference type="SUPFAM" id="SSF56672">
    <property type="entry name" value="DNA/RNA polymerases"/>
    <property type="match status" value="1"/>
</dbReference>
<dbReference type="SUPFAM" id="SSF53098">
    <property type="entry name" value="Ribonuclease H-like"/>
    <property type="match status" value="1"/>
</dbReference>
<dbReference type="InterPro" id="IPR043502">
    <property type="entry name" value="DNA/RNA_pol_sf"/>
</dbReference>
<feature type="region of interest" description="Disordered" evidence="6">
    <location>
        <begin position="748"/>
        <end position="893"/>
    </location>
</feature>
<dbReference type="Pfam" id="PF00665">
    <property type="entry name" value="rve"/>
    <property type="match status" value="1"/>
</dbReference>
<evidence type="ECO:0000256" key="6">
    <source>
        <dbReference type="SAM" id="MobiDB-lite"/>
    </source>
</evidence>
<dbReference type="Gene3D" id="3.30.420.10">
    <property type="entry name" value="Ribonuclease H-like superfamily/Ribonuclease H"/>
    <property type="match status" value="1"/>
</dbReference>
<dbReference type="InterPro" id="IPR036397">
    <property type="entry name" value="RNaseH_sf"/>
</dbReference>
<dbReference type="Pfam" id="PF17919">
    <property type="entry name" value="RT_RNaseH_2"/>
    <property type="match status" value="1"/>
</dbReference>
<dbReference type="Proteomes" id="UP000024635">
    <property type="component" value="Unassembled WGS sequence"/>
</dbReference>
<dbReference type="InterPro" id="IPR050951">
    <property type="entry name" value="Retrovirus_Pol_polyprotein"/>
</dbReference>
<organism evidence="9 10">
    <name type="scientific">Ancylostoma ceylanicum</name>
    <dbReference type="NCBI Taxonomy" id="53326"/>
    <lineage>
        <taxon>Eukaryota</taxon>
        <taxon>Metazoa</taxon>
        <taxon>Ecdysozoa</taxon>
        <taxon>Nematoda</taxon>
        <taxon>Chromadorea</taxon>
        <taxon>Rhabditida</taxon>
        <taxon>Rhabditina</taxon>
        <taxon>Rhabditomorpha</taxon>
        <taxon>Strongyloidea</taxon>
        <taxon>Ancylostomatidae</taxon>
        <taxon>Ancylostomatinae</taxon>
        <taxon>Ancylostoma</taxon>
    </lineage>
</organism>
<dbReference type="PROSITE" id="PS50994">
    <property type="entry name" value="INTEGRASE"/>
    <property type="match status" value="1"/>
</dbReference>
<feature type="domain" description="Reverse transcriptase" evidence="7">
    <location>
        <begin position="1"/>
        <end position="123"/>
    </location>
</feature>
<dbReference type="Gene3D" id="3.10.20.370">
    <property type="match status" value="1"/>
</dbReference>
<dbReference type="InterPro" id="IPR041588">
    <property type="entry name" value="Integrase_H2C2"/>
</dbReference>
<dbReference type="GO" id="GO:0042575">
    <property type="term" value="C:DNA polymerase complex"/>
    <property type="evidence" value="ECO:0007669"/>
    <property type="project" value="UniProtKB-ARBA"/>
</dbReference>
<reference evidence="10" key="1">
    <citation type="journal article" date="2015" name="Nat. Genet.">
        <title>The genome and transcriptome of the zoonotic hookworm Ancylostoma ceylanicum identify infection-specific gene families.</title>
        <authorList>
            <person name="Schwarz E.M."/>
            <person name="Hu Y."/>
            <person name="Antoshechkin I."/>
            <person name="Miller M.M."/>
            <person name="Sternberg P.W."/>
            <person name="Aroian R.V."/>
        </authorList>
    </citation>
    <scope>NUCLEOTIDE SEQUENCE</scope>
    <source>
        <strain evidence="10">HY135</strain>
    </source>
</reference>
<evidence type="ECO:0000313" key="9">
    <source>
        <dbReference type="EMBL" id="EYC19106.1"/>
    </source>
</evidence>
<keyword evidence="3" id="KW-0378">Hydrolase</keyword>
<protein>
    <recommendedName>
        <fullName evidence="1">RNA-directed DNA polymerase</fullName>
        <ecNumber evidence="1">2.7.7.49</ecNumber>
    </recommendedName>
</protein>
<keyword evidence="5" id="KW-0511">Multifunctional enzyme</keyword>
<dbReference type="FunFam" id="3.30.70.270:FF:000003">
    <property type="entry name" value="Transposon Ty3-G Gag-Pol polyprotein"/>
    <property type="match status" value="1"/>
</dbReference>
<dbReference type="Pfam" id="PF00078">
    <property type="entry name" value="RVT_1"/>
    <property type="match status" value="1"/>
</dbReference>
<dbReference type="GO" id="GO:0003964">
    <property type="term" value="F:RNA-directed DNA polymerase activity"/>
    <property type="evidence" value="ECO:0007669"/>
    <property type="project" value="UniProtKB-KW"/>
</dbReference>
<gene>
    <name evidence="9" type="primary">Acey_s0025.g1176</name>
    <name evidence="9" type="ORF">Y032_0025g1176</name>
</gene>
<dbReference type="Gene3D" id="3.10.10.10">
    <property type="entry name" value="HIV Type 1 Reverse Transcriptase, subunit A, domain 1"/>
    <property type="match status" value="1"/>
</dbReference>
<dbReference type="CDD" id="cd09274">
    <property type="entry name" value="RNase_HI_RT_Ty3"/>
    <property type="match status" value="1"/>
</dbReference>
<feature type="compositionally biased region" description="Low complexity" evidence="6">
    <location>
        <begin position="845"/>
        <end position="857"/>
    </location>
</feature>
<evidence type="ECO:0000256" key="4">
    <source>
        <dbReference type="ARBA" id="ARBA00022918"/>
    </source>
</evidence>
<dbReference type="AlphaFoldDB" id="A0A016UVT6"/>
<name>A0A016UVT6_9BILA</name>
<sequence>MLNGGTKFSKMDLSDAYMQVELEEESRKYTTINTHKGLFEYTRVPFGVAPAPAIFQSTMEKTLAGIEGVIIYLDDITVTAPDDETHLKRLASVFERLAKAGFRSKKQKCEFFKERIEFLGHVIDAQGIRPSPEKVKAMVNMPEPKNIKVESFLGMVQYYGKFVPNLATLAAPLNELRQKGKRWNWGEDQKKAFHRIKKRLTEADVLAHYDPNVPVILATDASEYGLGAVIYHKFENGTEKVIAYASRTLTKQERNYAQIEKEALGIVYGVEKFNSFLYGRKFTLLTDHQPLVRIFGPKVGIPTIAAKRLHRWGLRLMAYSFDIQYKNTAEFANADGLSRLPDPRELPSAEMVIDEVVINQLADESWRDLPLSETEVAKAIQEDPVLRVVYTLVKNGWHKKNADKELQPFEQRKSELTLYKDCLMWGNRVVIPVKFKRRVLEMLHCNHFGRNRMISLARGKIWYPKMEKDIEKVVETCDTCAVYGNNPPKTPLHPWEVPSKPWQRLHMDFCEANGLMWLVVVDAKSKWPEVKPMKSTATAKTIEVLREIFSVHGLPEEIVADNGPQFASREFKEYCQCRNIELTLTPPYHPNSNGEAERFVQTFKNGLYKAVREGRKMLESARDLLFEYRVTPHPAIGMAPAEMLMGRTLRTTLDILKTEKVGGGDSQYRRSMKNNYDRKSRLRSFEVGQQVYLRNYSNRGEKWVPGIVTQVTGSNTYKVNFGYGTRLAHADQLKKRVLIEEDSFDGGGARRVTSGLSNRPRGRRAEDRPPVPLRRSTRKRKTTERMEEYQRMNSKQIRIGWISANGENKRGRRTEGGSFSDVATTAPDVGEGRSSAPGGLRHADATSAAAVWAPATVDGDDAPDADDAPVADDAADADDTDQQYPGEGPRSSTMVLWSSSTAIRSHDALWDFFHNRPKAPVDTLAGRLRLQGAEPHRIWTGPAFRFDCVSL</sequence>